<proteinExistence type="predicted"/>
<evidence type="ECO:0000313" key="4">
    <source>
        <dbReference type="EMBL" id="JAS35131.1"/>
    </source>
</evidence>
<dbReference type="Gene3D" id="3.80.10.10">
    <property type="entry name" value="Ribonuclease Inhibitor"/>
    <property type="match status" value="2"/>
</dbReference>
<gene>
    <name evidence="4" type="ORF">g.32907</name>
</gene>
<accession>A0A1B6EB31</accession>
<sequence>MGNSALKRHFETAEKTGVLNISGAKLKEFPPRLLSLQSVLRTLDLSDNRFNSIPAEIGLFLQLKFLSLNKNKLDHLPTEICQLIKLEVLNVSSNKLVSLPDSLSKLTNLKEVNFSENELSSFPTMLCKLKHLDVIDLSKNKITNIPSEIATLHVTELNLNQNQISSISPEIAKCPKLKTLRMEENCLQLSSIPISLLRESKVTMINVEGNLFEMKQFTDLDGYDKYMERYTEVKKKLF</sequence>
<dbReference type="GO" id="GO:0005737">
    <property type="term" value="C:cytoplasm"/>
    <property type="evidence" value="ECO:0007669"/>
    <property type="project" value="TreeGrafter"/>
</dbReference>
<dbReference type="PANTHER" id="PTHR48051">
    <property type="match status" value="1"/>
</dbReference>
<name>A0A1B6EB31_9HEMI</name>
<dbReference type="EMBL" id="GEDC01002167">
    <property type="protein sequence ID" value="JAS35131.1"/>
    <property type="molecule type" value="Transcribed_RNA"/>
</dbReference>
<dbReference type="PANTHER" id="PTHR48051:SF28">
    <property type="entry name" value="LEUCINE-RICH REPEAT AND IQ DOMAIN-CONTAINING PROTEIN 4"/>
    <property type="match status" value="1"/>
</dbReference>
<reference evidence="4" key="1">
    <citation type="submission" date="2015-12" db="EMBL/GenBank/DDBJ databases">
        <title>De novo transcriptome assembly of four potential Pierce s Disease insect vectors from Arizona vineyards.</title>
        <authorList>
            <person name="Tassone E.E."/>
        </authorList>
    </citation>
    <scope>NUCLEOTIDE SEQUENCE</scope>
</reference>
<evidence type="ECO:0000256" key="1">
    <source>
        <dbReference type="ARBA" id="ARBA00022614"/>
    </source>
</evidence>
<dbReference type="InterPro" id="IPR025875">
    <property type="entry name" value="Leu-rich_rpt_4"/>
</dbReference>
<dbReference type="FunFam" id="3.80.10.10:FF:000230">
    <property type="entry name" value="Leucine-rich repeat-containing protein 57"/>
    <property type="match status" value="1"/>
</dbReference>
<dbReference type="SMART" id="SM00369">
    <property type="entry name" value="LRR_TYP"/>
    <property type="match status" value="6"/>
</dbReference>
<dbReference type="Pfam" id="PF12799">
    <property type="entry name" value="LRR_4"/>
    <property type="match status" value="1"/>
</dbReference>
<dbReference type="InterPro" id="IPR032675">
    <property type="entry name" value="LRR_dom_sf"/>
</dbReference>
<dbReference type="InterPro" id="IPR055414">
    <property type="entry name" value="LRR_R13L4/SHOC2-like"/>
</dbReference>
<dbReference type="Pfam" id="PF00560">
    <property type="entry name" value="LRR_1"/>
    <property type="match status" value="1"/>
</dbReference>
<evidence type="ECO:0000256" key="2">
    <source>
        <dbReference type="ARBA" id="ARBA00022737"/>
    </source>
</evidence>
<feature type="domain" description="Disease resistance R13L4/SHOC-2-like LRR" evidence="3">
    <location>
        <begin position="35"/>
        <end position="115"/>
    </location>
</feature>
<evidence type="ECO:0000259" key="3">
    <source>
        <dbReference type="Pfam" id="PF23598"/>
    </source>
</evidence>
<dbReference type="PROSITE" id="PS51450">
    <property type="entry name" value="LRR"/>
    <property type="match status" value="4"/>
</dbReference>
<dbReference type="InterPro" id="IPR003591">
    <property type="entry name" value="Leu-rich_rpt_typical-subtyp"/>
</dbReference>
<dbReference type="InterPro" id="IPR001611">
    <property type="entry name" value="Leu-rich_rpt"/>
</dbReference>
<dbReference type="SUPFAM" id="SSF52058">
    <property type="entry name" value="L domain-like"/>
    <property type="match status" value="1"/>
</dbReference>
<protein>
    <recommendedName>
        <fullName evidence="3">Disease resistance R13L4/SHOC-2-like LRR domain-containing protein</fullName>
    </recommendedName>
</protein>
<keyword evidence="1" id="KW-0433">Leucine-rich repeat</keyword>
<dbReference type="AlphaFoldDB" id="A0A1B6EB31"/>
<dbReference type="PRINTS" id="PR00019">
    <property type="entry name" value="LEURICHRPT"/>
</dbReference>
<dbReference type="InterPro" id="IPR050216">
    <property type="entry name" value="LRR_domain-containing"/>
</dbReference>
<organism evidence="4">
    <name type="scientific">Clastoptera arizonana</name>
    <name type="common">Arizona spittle bug</name>
    <dbReference type="NCBI Taxonomy" id="38151"/>
    <lineage>
        <taxon>Eukaryota</taxon>
        <taxon>Metazoa</taxon>
        <taxon>Ecdysozoa</taxon>
        <taxon>Arthropoda</taxon>
        <taxon>Hexapoda</taxon>
        <taxon>Insecta</taxon>
        <taxon>Pterygota</taxon>
        <taxon>Neoptera</taxon>
        <taxon>Paraneoptera</taxon>
        <taxon>Hemiptera</taxon>
        <taxon>Auchenorrhyncha</taxon>
        <taxon>Cercopoidea</taxon>
        <taxon>Clastopteridae</taxon>
        <taxon>Clastoptera</taxon>
    </lineage>
</organism>
<dbReference type="Pfam" id="PF23598">
    <property type="entry name" value="LRR_14"/>
    <property type="match status" value="1"/>
</dbReference>
<keyword evidence="2" id="KW-0677">Repeat</keyword>